<organism evidence="2 3">
    <name type="scientific">Arcanobacterium bovis</name>
    <dbReference type="NCBI Taxonomy" id="2529275"/>
    <lineage>
        <taxon>Bacteria</taxon>
        <taxon>Bacillati</taxon>
        <taxon>Actinomycetota</taxon>
        <taxon>Actinomycetes</taxon>
        <taxon>Actinomycetales</taxon>
        <taxon>Actinomycetaceae</taxon>
        <taxon>Arcanobacterium</taxon>
    </lineage>
</organism>
<dbReference type="SUPFAM" id="SSF50118">
    <property type="entry name" value="Cell growth inhibitor/plasmid maintenance toxic component"/>
    <property type="match status" value="1"/>
</dbReference>
<evidence type="ECO:0000313" key="2">
    <source>
        <dbReference type="EMBL" id="TBW22015.1"/>
    </source>
</evidence>
<feature type="compositionally biased region" description="Low complexity" evidence="1">
    <location>
        <begin position="41"/>
        <end position="60"/>
    </location>
</feature>
<dbReference type="AlphaFoldDB" id="A0A4Q9V1V3"/>
<proteinExistence type="predicted"/>
<dbReference type="Pfam" id="PF02452">
    <property type="entry name" value="PemK_toxin"/>
    <property type="match status" value="1"/>
</dbReference>
<dbReference type="Proteomes" id="UP000293036">
    <property type="component" value="Unassembled WGS sequence"/>
</dbReference>
<feature type="region of interest" description="Disordered" evidence="1">
    <location>
        <begin position="22"/>
        <end position="63"/>
    </location>
</feature>
<keyword evidence="3" id="KW-1185">Reference proteome</keyword>
<dbReference type="InterPro" id="IPR003477">
    <property type="entry name" value="PemK-like"/>
</dbReference>
<comment type="caution">
    <text evidence="2">The sequence shown here is derived from an EMBL/GenBank/DDBJ whole genome shotgun (WGS) entry which is preliminary data.</text>
</comment>
<dbReference type="EMBL" id="SJDT01000003">
    <property type="protein sequence ID" value="TBW22015.1"/>
    <property type="molecule type" value="Genomic_DNA"/>
</dbReference>
<gene>
    <name evidence="2" type="ORF">EZJ44_04040</name>
</gene>
<evidence type="ECO:0000256" key="1">
    <source>
        <dbReference type="SAM" id="MobiDB-lite"/>
    </source>
</evidence>
<dbReference type="RefSeq" id="WP_131280473.1">
    <property type="nucleotide sequence ID" value="NZ_JBHSLR010000009.1"/>
</dbReference>
<feature type="compositionally biased region" description="Basic and acidic residues" evidence="1">
    <location>
        <begin position="22"/>
        <end position="32"/>
    </location>
</feature>
<dbReference type="GO" id="GO:0003677">
    <property type="term" value="F:DNA binding"/>
    <property type="evidence" value="ECO:0007669"/>
    <property type="project" value="InterPro"/>
</dbReference>
<dbReference type="OrthoDB" id="5184628at2"/>
<name>A0A4Q9V1V3_9ACTO</name>
<protein>
    <submittedName>
        <fullName evidence="2">Type II toxin-antitoxin system PemK/MazF family toxin</fullName>
    </submittedName>
</protein>
<accession>A0A4Q9V1V3</accession>
<evidence type="ECO:0000313" key="3">
    <source>
        <dbReference type="Proteomes" id="UP000293036"/>
    </source>
</evidence>
<reference evidence="2 3" key="1">
    <citation type="submission" date="2019-02" db="EMBL/GenBank/DDBJ databases">
        <title>Arcanobacterium bovis sp. nov., isolated from the milk of a cow with mastitis.</title>
        <authorList>
            <person name="Sammra O."/>
            <person name="Foster G."/>
            <person name="Hassan A."/>
            <person name="Alssahen M."/>
            <person name="Laemmler C."/>
            <person name="Borowiak M."/>
            <person name="Malorny B."/>
            <person name="Abdulmawjood A."/>
        </authorList>
    </citation>
    <scope>NUCLEOTIDE SEQUENCE [LARGE SCALE GENOMIC DNA]</scope>
    <source>
        <strain evidence="2 3">C605018/01/1</strain>
    </source>
</reference>
<sequence length="197" mass="22492">MNLQPFLKRLIVNVGKSLVRELTRKRPDDRTARSPQTTRGSQPTPHAPTSSSPTNSSAQSRSKRWDIAKNGLPDFGYRPDDDGIPDPGEVVWTWIPYEENNGEGKDRPVLVVACVGDTAICAQMTSKDHAQSSLYQDEYHRWWLDIGNGNWDRANRPSEVRLDILWQVPFTEVRRIGGFLEKNRYLRVIAALKEIHK</sequence>